<dbReference type="Pfam" id="PF04751">
    <property type="entry name" value="DarP"/>
    <property type="match status" value="1"/>
</dbReference>
<dbReference type="CDD" id="cd16331">
    <property type="entry name" value="YjgA-like"/>
    <property type="match status" value="1"/>
</dbReference>
<reference evidence="1" key="1">
    <citation type="submission" date="2020-01" db="EMBL/GenBank/DDBJ databases">
        <title>Genome sequence of Kobresia littledalei, the first chromosome-level genome in the family Cyperaceae.</title>
        <authorList>
            <person name="Qu G."/>
        </authorList>
    </citation>
    <scope>NUCLEOTIDE SEQUENCE</scope>
    <source>
        <strain evidence="1">C.B.Clarke</strain>
        <tissue evidence="1">Leaf</tissue>
    </source>
</reference>
<dbReference type="InterPro" id="IPR006839">
    <property type="entry name" value="DarP"/>
</dbReference>
<name>A0A833V0W7_9POAL</name>
<dbReference type="PANTHER" id="PTHR36898">
    <property type="entry name" value="OSJNBB0026I12.6 PROTEIN"/>
    <property type="match status" value="1"/>
</dbReference>
<dbReference type="OrthoDB" id="1932188at2759"/>
<organism evidence="1 2">
    <name type="scientific">Carex littledalei</name>
    <dbReference type="NCBI Taxonomy" id="544730"/>
    <lineage>
        <taxon>Eukaryota</taxon>
        <taxon>Viridiplantae</taxon>
        <taxon>Streptophyta</taxon>
        <taxon>Embryophyta</taxon>
        <taxon>Tracheophyta</taxon>
        <taxon>Spermatophyta</taxon>
        <taxon>Magnoliopsida</taxon>
        <taxon>Liliopsida</taxon>
        <taxon>Poales</taxon>
        <taxon>Cyperaceae</taxon>
        <taxon>Cyperoideae</taxon>
        <taxon>Cariceae</taxon>
        <taxon>Carex</taxon>
        <taxon>Carex subgen. Euthyceras</taxon>
    </lineage>
</organism>
<comment type="caution">
    <text evidence="1">The sequence shown here is derived from an EMBL/GenBank/DDBJ whole genome shotgun (WGS) entry which is preliminary data.</text>
</comment>
<gene>
    <name evidence="1" type="ORF">FCM35_KLT13232</name>
</gene>
<sequence>MAQASLAAPLRRYCSQHLFSPFKPRHFLFPFSRTSSYSLSQARALRPVVSPSDGDAIDWEGKRSEAARLADRKSRNELKREARRAVQWGVELSNFSPSQIKRALKVASLEKEVYEALMLVKRLGPDVREGKRRQFNYIGFLLRNAEPEVMDALIQAYKDGDTSRLHSLTAKASLSTEGEEEEEIEEASDEDEVVEDYVQVATRWLEGLICNDPSITKEVYGIQNVEFDRQELRRLVRKVQLVQEGRSNDAAALMQAKRPLMRFLRSLSKRTDE</sequence>
<proteinExistence type="predicted"/>
<dbReference type="SUPFAM" id="SSF158710">
    <property type="entry name" value="PSPTO4464-like"/>
    <property type="match status" value="1"/>
</dbReference>
<evidence type="ECO:0000313" key="2">
    <source>
        <dbReference type="Proteomes" id="UP000623129"/>
    </source>
</evidence>
<evidence type="ECO:0000313" key="1">
    <source>
        <dbReference type="EMBL" id="KAF3322091.1"/>
    </source>
</evidence>
<accession>A0A833V0W7</accession>
<dbReference type="InterPro" id="IPR023153">
    <property type="entry name" value="DarP_sf"/>
</dbReference>
<keyword evidence="2" id="KW-1185">Reference proteome</keyword>
<dbReference type="EMBL" id="SWLB01000025">
    <property type="protein sequence ID" value="KAF3322091.1"/>
    <property type="molecule type" value="Genomic_DNA"/>
</dbReference>
<dbReference type="Proteomes" id="UP000623129">
    <property type="component" value="Unassembled WGS sequence"/>
</dbReference>
<dbReference type="Gene3D" id="1.10.60.30">
    <property type="entry name" value="PSPTO4464-like domains"/>
    <property type="match status" value="2"/>
</dbReference>
<dbReference type="AlphaFoldDB" id="A0A833V0W7"/>
<dbReference type="PANTHER" id="PTHR36898:SF1">
    <property type="entry name" value="OS04G0250700 PROTEIN"/>
    <property type="match status" value="1"/>
</dbReference>
<protein>
    <submittedName>
        <fullName evidence="1">Uncharacterized protein</fullName>
    </submittedName>
</protein>